<accession>A0A2A2J633</accession>
<comment type="caution">
    <text evidence="1">The sequence shown here is derived from an EMBL/GenBank/DDBJ whole genome shotgun (WGS) entry which is preliminary data.</text>
</comment>
<proteinExistence type="predicted"/>
<name>A0A2A2J633_9BILA</name>
<dbReference type="EMBL" id="LIAE01010657">
    <property type="protein sequence ID" value="PAV57141.1"/>
    <property type="molecule type" value="Genomic_DNA"/>
</dbReference>
<dbReference type="AlphaFoldDB" id="A0A2A2J633"/>
<sequence length="88" mass="9908">MLVSAYIPRLIGGERKKLASFICSNLPVTYNIRQGNRVKIGKLSDVYRRSFGYYQDQHGNHYLPNGNKDNGFLIECRSGGPGCVWNGK</sequence>
<evidence type="ECO:0000313" key="2">
    <source>
        <dbReference type="Proteomes" id="UP000218231"/>
    </source>
</evidence>
<reference evidence="1 2" key="1">
    <citation type="journal article" date="2017" name="Curr. Biol.">
        <title>Genome architecture and evolution of a unichromosomal asexual nematode.</title>
        <authorList>
            <person name="Fradin H."/>
            <person name="Zegar C."/>
            <person name="Gutwein M."/>
            <person name="Lucas J."/>
            <person name="Kovtun M."/>
            <person name="Corcoran D."/>
            <person name="Baugh L.R."/>
            <person name="Kiontke K."/>
            <person name="Gunsalus K."/>
            <person name="Fitch D.H."/>
            <person name="Piano F."/>
        </authorList>
    </citation>
    <scope>NUCLEOTIDE SEQUENCE [LARGE SCALE GENOMIC DNA]</scope>
    <source>
        <strain evidence="1">PF1309</strain>
    </source>
</reference>
<organism evidence="1 2">
    <name type="scientific">Diploscapter pachys</name>
    <dbReference type="NCBI Taxonomy" id="2018661"/>
    <lineage>
        <taxon>Eukaryota</taxon>
        <taxon>Metazoa</taxon>
        <taxon>Ecdysozoa</taxon>
        <taxon>Nematoda</taxon>
        <taxon>Chromadorea</taxon>
        <taxon>Rhabditida</taxon>
        <taxon>Rhabditina</taxon>
        <taxon>Rhabditomorpha</taxon>
        <taxon>Rhabditoidea</taxon>
        <taxon>Rhabditidae</taxon>
        <taxon>Diploscapter</taxon>
    </lineage>
</organism>
<evidence type="ECO:0000313" key="1">
    <source>
        <dbReference type="EMBL" id="PAV57141.1"/>
    </source>
</evidence>
<protein>
    <submittedName>
        <fullName evidence="1">Uncharacterized protein</fullName>
    </submittedName>
</protein>
<dbReference type="Proteomes" id="UP000218231">
    <property type="component" value="Unassembled WGS sequence"/>
</dbReference>
<gene>
    <name evidence="1" type="ORF">WR25_26162</name>
</gene>
<keyword evidence="2" id="KW-1185">Reference proteome</keyword>